<accession>A0A8S5TH83</accession>
<organism evidence="1">
    <name type="scientific">Myoviridae sp. ctIty1</name>
    <dbReference type="NCBI Taxonomy" id="2827673"/>
    <lineage>
        <taxon>Viruses</taxon>
        <taxon>Duplodnaviria</taxon>
        <taxon>Heunggongvirae</taxon>
        <taxon>Uroviricota</taxon>
        <taxon>Caudoviricetes</taxon>
    </lineage>
</organism>
<protein>
    <submittedName>
        <fullName evidence="1">Uncharacterized protein</fullName>
    </submittedName>
</protein>
<reference evidence="1" key="1">
    <citation type="journal article" date="2021" name="Proc. Natl. Acad. Sci. U.S.A.">
        <title>A Catalog of Tens of Thousands of Viruses from Human Metagenomes Reveals Hidden Associations with Chronic Diseases.</title>
        <authorList>
            <person name="Tisza M.J."/>
            <person name="Buck C.B."/>
        </authorList>
    </citation>
    <scope>NUCLEOTIDE SEQUENCE</scope>
    <source>
        <strain evidence="1">CtIty1</strain>
    </source>
</reference>
<sequence>MVKLAKHELKETATIVVESIYNLNTNKRPGIDHGIENKFGIIWRNKAFKRVDEAFDELNKFLDQKFGEGAEYLEDHEVKEINKYFYSHVASNDKKIRPVSFKINDKAYMFSVRDIFYNQGDKTMTKKYNYLVTKVEEYDGPTYYSAPEVLDIFEDKQKAIDYVTELVEKEKVEFGIEPEYPFIDNNSDAKRIYSVDLFYKNDEFPEEDSKTTFAIDRYEVK</sequence>
<proteinExistence type="predicted"/>
<evidence type="ECO:0000313" key="1">
    <source>
        <dbReference type="EMBL" id="DAF62403.1"/>
    </source>
</evidence>
<dbReference type="EMBL" id="BK032823">
    <property type="protein sequence ID" value="DAF62403.1"/>
    <property type="molecule type" value="Genomic_DNA"/>
</dbReference>
<name>A0A8S5TH83_9CAUD</name>